<feature type="domain" description="ABC transmembrane type-1" evidence="9">
    <location>
        <begin position="101"/>
        <end position="318"/>
    </location>
</feature>
<dbReference type="PROSITE" id="PS50928">
    <property type="entry name" value="ABC_TM1"/>
    <property type="match status" value="1"/>
</dbReference>
<feature type="transmembrane region" description="Helical" evidence="7">
    <location>
        <begin position="138"/>
        <end position="158"/>
    </location>
</feature>
<sequence>MTTTAPVAEPEQRTAPPRNGTTRRRRGGEVLNGAARYRAWWVPWLWVVAPVAVVAMFYLFPFLNTFFLSFTDASPLSGQGDFVGLQNYRDLLSDPVFWNAVLNSVVYAAIVVPLMVVLPLLIALLVRDKVPGIGLFRSLYYVPAIASLVVISLAWSAILKDQGMVNVTLMEMGLIDQPISFLTGRWTLLLCAMAVTLWSGIPYYMIMYLAALANLDRSLYDAAAVDGAGPVRTFLTVTVPGVRTMMTLVAVLVTIGCLKIFTEVHLLSNGTGGIGGESQTLTMYIRAVGLDPTYGSLGMGSAGAVALFVMTIGFLIASQRLNASSEN</sequence>
<evidence type="ECO:0000256" key="2">
    <source>
        <dbReference type="ARBA" id="ARBA00022448"/>
    </source>
</evidence>
<keyword evidence="2 7" id="KW-0813">Transport</keyword>
<dbReference type="CDD" id="cd06261">
    <property type="entry name" value="TM_PBP2"/>
    <property type="match status" value="1"/>
</dbReference>
<dbReference type="AlphaFoldDB" id="A0A921MX51"/>
<dbReference type="PANTHER" id="PTHR30193">
    <property type="entry name" value="ABC TRANSPORTER PERMEASE PROTEIN"/>
    <property type="match status" value="1"/>
</dbReference>
<dbReference type="Gene3D" id="1.10.3720.10">
    <property type="entry name" value="MetI-like"/>
    <property type="match status" value="1"/>
</dbReference>
<evidence type="ECO:0000256" key="3">
    <source>
        <dbReference type="ARBA" id="ARBA00022475"/>
    </source>
</evidence>
<feature type="transmembrane region" description="Helical" evidence="7">
    <location>
        <begin position="105"/>
        <end position="126"/>
    </location>
</feature>
<dbReference type="Pfam" id="PF00528">
    <property type="entry name" value="BPD_transp_1"/>
    <property type="match status" value="1"/>
</dbReference>
<feature type="region of interest" description="Disordered" evidence="8">
    <location>
        <begin position="1"/>
        <end position="26"/>
    </location>
</feature>
<evidence type="ECO:0000256" key="8">
    <source>
        <dbReference type="SAM" id="MobiDB-lite"/>
    </source>
</evidence>
<evidence type="ECO:0000256" key="5">
    <source>
        <dbReference type="ARBA" id="ARBA00022989"/>
    </source>
</evidence>
<organism evidence="10 11">
    <name type="scientific">Brachybacterium massiliense</name>
    <dbReference type="NCBI Taxonomy" id="1755098"/>
    <lineage>
        <taxon>Bacteria</taxon>
        <taxon>Bacillati</taxon>
        <taxon>Actinomycetota</taxon>
        <taxon>Actinomycetes</taxon>
        <taxon>Micrococcales</taxon>
        <taxon>Dermabacteraceae</taxon>
        <taxon>Brachybacterium</taxon>
    </lineage>
</organism>
<comment type="subcellular location">
    <subcellularLocation>
        <location evidence="1 7">Cell membrane</location>
        <topology evidence="1 7">Multi-pass membrane protein</topology>
    </subcellularLocation>
</comment>
<dbReference type="InterPro" id="IPR051393">
    <property type="entry name" value="ABC_transporter_permease"/>
</dbReference>
<evidence type="ECO:0000259" key="9">
    <source>
        <dbReference type="PROSITE" id="PS50928"/>
    </source>
</evidence>
<evidence type="ECO:0000256" key="4">
    <source>
        <dbReference type="ARBA" id="ARBA00022692"/>
    </source>
</evidence>
<evidence type="ECO:0000313" key="11">
    <source>
        <dbReference type="Proteomes" id="UP000742460"/>
    </source>
</evidence>
<gene>
    <name evidence="10" type="ORF">K8V81_08590</name>
</gene>
<comment type="similarity">
    <text evidence="7">Belongs to the binding-protein-dependent transport system permease family.</text>
</comment>
<dbReference type="PANTHER" id="PTHR30193:SF44">
    <property type="entry name" value="LACTOSE TRANSPORT SYSTEM PERMEASE PROTEIN LACF"/>
    <property type="match status" value="1"/>
</dbReference>
<reference evidence="10" key="1">
    <citation type="journal article" date="2021" name="PeerJ">
        <title>Extensive microbial diversity within the chicken gut microbiome revealed by metagenomics and culture.</title>
        <authorList>
            <person name="Gilroy R."/>
            <person name="Ravi A."/>
            <person name="Getino M."/>
            <person name="Pursley I."/>
            <person name="Horton D.L."/>
            <person name="Alikhan N.F."/>
            <person name="Baker D."/>
            <person name="Gharbi K."/>
            <person name="Hall N."/>
            <person name="Watson M."/>
            <person name="Adriaenssens E.M."/>
            <person name="Foster-Nyarko E."/>
            <person name="Jarju S."/>
            <person name="Secka A."/>
            <person name="Antonio M."/>
            <person name="Oren A."/>
            <person name="Chaudhuri R.R."/>
            <person name="La Ragione R."/>
            <person name="Hildebrand F."/>
            <person name="Pallen M.J."/>
        </authorList>
    </citation>
    <scope>NUCLEOTIDE SEQUENCE</scope>
    <source>
        <strain evidence="10">ChiGjej5B5-22894</strain>
    </source>
</reference>
<accession>A0A921MX51</accession>
<evidence type="ECO:0000313" key="10">
    <source>
        <dbReference type="EMBL" id="HJG91771.1"/>
    </source>
</evidence>
<dbReference type="EMBL" id="DYUE01000198">
    <property type="protein sequence ID" value="HJG91771.1"/>
    <property type="molecule type" value="Genomic_DNA"/>
</dbReference>
<evidence type="ECO:0000256" key="1">
    <source>
        <dbReference type="ARBA" id="ARBA00004651"/>
    </source>
</evidence>
<dbReference type="GO" id="GO:0055085">
    <property type="term" value="P:transmembrane transport"/>
    <property type="evidence" value="ECO:0007669"/>
    <property type="project" value="InterPro"/>
</dbReference>
<feature type="transmembrane region" description="Helical" evidence="7">
    <location>
        <begin position="186"/>
        <end position="210"/>
    </location>
</feature>
<comment type="caution">
    <text evidence="10">The sequence shown here is derived from an EMBL/GenBank/DDBJ whole genome shotgun (WGS) entry which is preliminary data.</text>
</comment>
<evidence type="ECO:0000256" key="7">
    <source>
        <dbReference type="RuleBase" id="RU363032"/>
    </source>
</evidence>
<dbReference type="Proteomes" id="UP000742460">
    <property type="component" value="Unassembled WGS sequence"/>
</dbReference>
<reference evidence="10" key="2">
    <citation type="submission" date="2021-09" db="EMBL/GenBank/DDBJ databases">
        <authorList>
            <person name="Gilroy R."/>
        </authorList>
    </citation>
    <scope>NUCLEOTIDE SEQUENCE</scope>
    <source>
        <strain evidence="10">ChiGjej5B5-22894</strain>
    </source>
</reference>
<evidence type="ECO:0000256" key="6">
    <source>
        <dbReference type="ARBA" id="ARBA00023136"/>
    </source>
</evidence>
<feature type="transmembrane region" description="Helical" evidence="7">
    <location>
        <begin position="41"/>
        <end position="60"/>
    </location>
</feature>
<proteinExistence type="inferred from homology"/>
<keyword evidence="3" id="KW-1003">Cell membrane</keyword>
<feature type="transmembrane region" description="Helical" evidence="7">
    <location>
        <begin position="242"/>
        <end position="261"/>
    </location>
</feature>
<dbReference type="InterPro" id="IPR000515">
    <property type="entry name" value="MetI-like"/>
</dbReference>
<feature type="transmembrane region" description="Helical" evidence="7">
    <location>
        <begin position="297"/>
        <end position="317"/>
    </location>
</feature>
<dbReference type="GO" id="GO:0005886">
    <property type="term" value="C:plasma membrane"/>
    <property type="evidence" value="ECO:0007669"/>
    <property type="project" value="UniProtKB-SubCell"/>
</dbReference>
<keyword evidence="5 7" id="KW-1133">Transmembrane helix</keyword>
<protein>
    <submittedName>
        <fullName evidence="10">Sugar ABC transporter permease</fullName>
    </submittedName>
</protein>
<dbReference type="SUPFAM" id="SSF161098">
    <property type="entry name" value="MetI-like"/>
    <property type="match status" value="1"/>
</dbReference>
<keyword evidence="4 7" id="KW-0812">Transmembrane</keyword>
<dbReference type="InterPro" id="IPR035906">
    <property type="entry name" value="MetI-like_sf"/>
</dbReference>
<keyword evidence="6 7" id="KW-0472">Membrane</keyword>
<name>A0A921MX51_9MICO</name>